<dbReference type="PANTHER" id="PTHR23518:SF2">
    <property type="entry name" value="MAJOR FACILITATOR SUPERFAMILY TRANSPORTER"/>
    <property type="match status" value="1"/>
</dbReference>
<proteinExistence type="predicted"/>
<feature type="transmembrane region" description="Helical" evidence="4">
    <location>
        <begin position="182"/>
        <end position="201"/>
    </location>
</feature>
<dbReference type="PANTHER" id="PTHR23518">
    <property type="entry name" value="C-METHYLTRANSFERASE"/>
    <property type="match status" value="1"/>
</dbReference>
<protein>
    <recommendedName>
        <fullName evidence="5">Major facilitator superfamily (MFS) profile domain-containing protein</fullName>
    </recommendedName>
</protein>
<dbReference type="PROSITE" id="PS50850">
    <property type="entry name" value="MFS"/>
    <property type="match status" value="1"/>
</dbReference>
<dbReference type="Proteomes" id="UP000177614">
    <property type="component" value="Unassembled WGS sequence"/>
</dbReference>
<dbReference type="InterPro" id="IPR011701">
    <property type="entry name" value="MFS"/>
</dbReference>
<reference evidence="6 7" key="1">
    <citation type="journal article" date="2016" name="Nat. Commun.">
        <title>Thousands of microbial genomes shed light on interconnected biogeochemical processes in an aquifer system.</title>
        <authorList>
            <person name="Anantharaman K."/>
            <person name="Brown C.T."/>
            <person name="Hug L.A."/>
            <person name="Sharon I."/>
            <person name="Castelle C.J."/>
            <person name="Probst A.J."/>
            <person name="Thomas B.C."/>
            <person name="Singh A."/>
            <person name="Wilkins M.J."/>
            <person name="Karaoz U."/>
            <person name="Brodie E.L."/>
            <person name="Williams K.H."/>
            <person name="Hubbard S.S."/>
            <person name="Banfield J.F."/>
        </authorList>
    </citation>
    <scope>NUCLEOTIDE SEQUENCE [LARGE SCALE GENOMIC DNA]</scope>
</reference>
<dbReference type="CDD" id="cd17370">
    <property type="entry name" value="MFS_MJ1317_like"/>
    <property type="match status" value="1"/>
</dbReference>
<dbReference type="GO" id="GO:0022857">
    <property type="term" value="F:transmembrane transporter activity"/>
    <property type="evidence" value="ECO:0007669"/>
    <property type="project" value="InterPro"/>
</dbReference>
<evidence type="ECO:0000256" key="2">
    <source>
        <dbReference type="ARBA" id="ARBA00022989"/>
    </source>
</evidence>
<evidence type="ECO:0000313" key="6">
    <source>
        <dbReference type="EMBL" id="OGC82405.1"/>
    </source>
</evidence>
<feature type="transmembrane region" description="Helical" evidence="4">
    <location>
        <begin position="308"/>
        <end position="331"/>
    </location>
</feature>
<accession>A0A1F4XL27</accession>
<feature type="transmembrane region" description="Helical" evidence="4">
    <location>
        <begin position="213"/>
        <end position="234"/>
    </location>
</feature>
<gene>
    <name evidence="6" type="ORF">A2V81_02665</name>
</gene>
<dbReference type="Pfam" id="PF07690">
    <property type="entry name" value="MFS_1"/>
    <property type="match status" value="1"/>
</dbReference>
<dbReference type="InterPro" id="IPR020846">
    <property type="entry name" value="MFS_dom"/>
</dbReference>
<feature type="domain" description="Major facilitator superfamily (MFS) profile" evidence="5">
    <location>
        <begin position="1"/>
        <end position="362"/>
    </location>
</feature>
<evidence type="ECO:0000256" key="4">
    <source>
        <dbReference type="SAM" id="Phobius"/>
    </source>
</evidence>
<keyword evidence="2 4" id="KW-1133">Transmembrane helix</keyword>
<feature type="transmembrane region" description="Helical" evidence="4">
    <location>
        <begin position="337"/>
        <end position="356"/>
    </location>
</feature>
<dbReference type="InterPro" id="IPR036259">
    <property type="entry name" value="MFS_trans_sf"/>
</dbReference>
<keyword evidence="1 4" id="KW-0812">Transmembrane</keyword>
<feature type="transmembrane region" description="Helical" evidence="4">
    <location>
        <begin position="273"/>
        <end position="296"/>
    </location>
</feature>
<organism evidence="6 7">
    <name type="scientific">Candidatus Abawacabacteria bacterium RBG_16_42_10</name>
    <dbReference type="NCBI Taxonomy" id="1817814"/>
    <lineage>
        <taxon>Bacteria</taxon>
        <taxon>Candidatus Abawacaibacteriota</taxon>
    </lineage>
</organism>
<feature type="transmembrane region" description="Helical" evidence="4">
    <location>
        <begin position="142"/>
        <end position="161"/>
    </location>
</feature>
<feature type="transmembrane region" description="Helical" evidence="4">
    <location>
        <begin position="52"/>
        <end position="78"/>
    </location>
</feature>
<evidence type="ECO:0000256" key="3">
    <source>
        <dbReference type="ARBA" id="ARBA00023136"/>
    </source>
</evidence>
<dbReference type="EMBL" id="MEWR01000008">
    <property type="protein sequence ID" value="OGC82405.1"/>
    <property type="molecule type" value="Genomic_DNA"/>
</dbReference>
<dbReference type="Gene3D" id="1.20.1250.20">
    <property type="entry name" value="MFS general substrate transporter like domains"/>
    <property type="match status" value="2"/>
</dbReference>
<dbReference type="SUPFAM" id="SSF103473">
    <property type="entry name" value="MFS general substrate transporter"/>
    <property type="match status" value="1"/>
</dbReference>
<feature type="transmembrane region" description="Helical" evidence="4">
    <location>
        <begin position="117"/>
        <end position="136"/>
    </location>
</feature>
<evidence type="ECO:0000256" key="1">
    <source>
        <dbReference type="ARBA" id="ARBA00022692"/>
    </source>
</evidence>
<evidence type="ECO:0000313" key="7">
    <source>
        <dbReference type="Proteomes" id="UP000177614"/>
    </source>
</evidence>
<comment type="caution">
    <text evidence="6">The sequence shown here is derived from an EMBL/GenBank/DDBJ whole genome shotgun (WGS) entry which is preliminary data.</text>
</comment>
<sequence length="364" mass="40075">MLYPVMPIFLTDVLHAPVYVVGIIEGVAEGTSALFKTWFGYLSDKLQRRKPFVVAGYASSAIAKIIIALAQTWPFVFLGRFVDRFGKGLRTGARDALLLEQADETNKGLIFGLHRSMDSAGAVLGPLIALILLQAFPDNIRMVLYIAAIPSVFALLLFFFIKESKKHILTSKGPLKISFRDFPRHFIIFLLGMALFSLGNSSDTFLILRSKDLGLSLSLVILVYIFYNLVYTLLSTPAGYISDKIGSRKIFLTGIVIYALVHLGFAFNTNLSAIWLLFGVYGIYIAFTDAVSKAFIGSFIPPEKSGTAYGLLQTVTSIFTLCASVIAGVLWSAFSPQVTFLFSSLCAILSLLFFFFSKPKNLTP</sequence>
<dbReference type="AlphaFoldDB" id="A0A1F4XL27"/>
<dbReference type="STRING" id="1817814.A2V81_02665"/>
<keyword evidence="3 4" id="KW-0472">Membrane</keyword>
<feature type="transmembrane region" description="Helical" evidence="4">
    <location>
        <begin position="250"/>
        <end position="267"/>
    </location>
</feature>
<evidence type="ECO:0000259" key="5">
    <source>
        <dbReference type="PROSITE" id="PS50850"/>
    </source>
</evidence>
<name>A0A1F4XL27_9BACT</name>